<feature type="region of interest" description="Disordered" evidence="7">
    <location>
        <begin position="1844"/>
        <end position="1881"/>
    </location>
</feature>
<keyword evidence="10" id="KW-1185">Reference proteome</keyword>
<evidence type="ECO:0000259" key="8">
    <source>
        <dbReference type="PROSITE" id="PS50071"/>
    </source>
</evidence>
<sequence length="1881" mass="211484">METQTAEVFNLSKAVLPEELGKIQMESRNENGCEDYSTPSSSSFIPSFENITIKVEPLDDYETNPSTNTNLDKKTHTNEVVEIGEVIHNIKKEESEITVINLCDESDDSSQVNVLESKDTNLTCASDNLKYKNHQSQKPSSFILKDPSGSSRNLNLTPHVGPVFDLKTNVRTGTRCAMNGMQNISSPDTNLIGSKKDVFERSAPSKPFMNRATSSNRKSINPNPSATFSSNLLFGCSQFIRQGIENISDLEQQNNTSTNQNKKSENLPMETESCIEAMQNRTENSVQHVENVNFFDFKGNSMYNVGKNRLQTNSSSGMKRLPRNVENTTAQNRKARRKIPKKKIQRLCVLDTTGKESTSEIPFRSEMFPFSNGMNNDISTSVNNEVAFPHCKEIKNLSNKIATKTKVKKQKTSLCSSKIDSNSQICPDSTVVEGQNYKKAIFSKQNEGCRLEMMQTPGNSLHPKQTEITATSEGAGDSVSTSPVNFNITRSLREQHSIGVYPSHMKGFSELNKQTTKKKCGKPQNSLQAAGNELCDFFKRFISTCSTDGTRSKFSFTNVLSTPIWNTVDQVIESNVTSGTPAPGQLKSGPSDDQTNQENEISEPVSDLSNTALHAPQIEDISSASNESLPIESNVSPTNEIRRENGSESLVQVSKNNVMTNNILSTSNDKNELEEKDITENKLSDEPSTTFVRYSIRTLDEEVNCSSIYSAEVLREFLPSENGKIPSQDENNVQNSSSVELKTSDKSQRCCAEKANNIPDRTFPDQFSKEKAHYSLTVNQDFNNNGSVLNSSERNCETFLDSFNDIELLSDSTDNVLVMDTSSENKAENDREPVSASVSEIEGIGNFLSDTVLQNNSLPSVNSEIDIQSINIKLIKTSNEGEFFYTQDTCRFYLFNTTNIFITMKSSETWSNVCNNSTSKFSAHGNSVSHLNNRSENHGHYQNINNLCEVLDVSCNQIRNSYEVPPTSASNVINNSGKSSKLEFNILILEMHGNNADGFGVRHVDSKSFVCENFWLSYEFIDLPDVERLMNSLESVNDTEVVHPRTRESNNILYFWPALAYNSSSLDVNLPEERISLPSESQKTAQILESHIFIGLSNLPVHNVIEFVIANSKFSELFQKEMEIPTSNSYNNHFNVLSTLPTQRDTDSVSVIYTNLCNATEIKKEIVNEDVIPRTESSTLSTWVNGVNVTSDENITNQDDSNECIILDELCVSGSSLKSEPTSITARNYLKDTNTANDVCEAYNSNQRLNSETAESLLLVNSSNYGNFSASSNSDINNYSIQRTSLPVSRIKEEISKDIRSQSVLPEERFNEQIIPQTYFNYQYPNSQQIPMYSNNNFVFNENVSHSVNNFVMLHPNQISTNSNNMSSSEVAVQNSNLNSSQCNRTVRNFSDTQLRMPHSGPNIALHQPLRITNQAQWRASHQIKNCSENQFRSQRYMENQTALWAMDEINNKVARNSGRNPQCSVNEFGVDRSFLQTSGGNIVRENAANIIKYNNFHQNTNLSAVASDKTSCPSRNVCTYPPPIGLFSEPSSSYQPLTNHVNLRNQNISVHNESMFNALNTSLPKENAVMHESLSAHSGRIPNLSNKLHLNSSRTGSCANTYSSSMLYGTTTSTTDELYSNEKVTNQPMAPSSYETVVQHQSHSKDNQYVGGLFSHTNHMISELPATRYHPYNSNFPNNSFLNIQTTSSSEVENEDRSKINQSISTAIQNRDVKKLESLIQEVDRLNDTTQSWRIKIHLALNKKLYEECIKIIQHSITFPPVFHKELQIAWIQAWEQVEFKEFREWPKKTKERHPYPDSIFIDSMQVLNDVYKNEKYPTLGRRQTIANLSGLTEKQVNTWFKNRRQRARKEELSTGMPSPSGGRRGRRRSVIHPMDNKWT</sequence>
<dbReference type="OrthoDB" id="6437733at2759"/>
<accession>A0A8X6NT14</accession>
<gene>
    <name evidence="9" type="primary">AVEN_143501_1</name>
    <name evidence="9" type="ORF">NPIL_345521</name>
</gene>
<dbReference type="GO" id="GO:0003677">
    <property type="term" value="F:DNA binding"/>
    <property type="evidence" value="ECO:0007669"/>
    <property type="project" value="UniProtKB-UniRule"/>
</dbReference>
<comment type="caution">
    <text evidence="9">The sequence shown here is derived from an EMBL/GenBank/DDBJ whole genome shotgun (WGS) entry which is preliminary data.</text>
</comment>
<organism evidence="9 10">
    <name type="scientific">Nephila pilipes</name>
    <name type="common">Giant wood spider</name>
    <name type="synonym">Nephila maculata</name>
    <dbReference type="NCBI Taxonomy" id="299642"/>
    <lineage>
        <taxon>Eukaryota</taxon>
        <taxon>Metazoa</taxon>
        <taxon>Ecdysozoa</taxon>
        <taxon>Arthropoda</taxon>
        <taxon>Chelicerata</taxon>
        <taxon>Arachnida</taxon>
        <taxon>Araneae</taxon>
        <taxon>Araneomorphae</taxon>
        <taxon>Entelegynae</taxon>
        <taxon>Araneoidea</taxon>
        <taxon>Nephilidae</taxon>
        <taxon>Nephila</taxon>
    </lineage>
</organism>
<dbReference type="InterPro" id="IPR017970">
    <property type="entry name" value="Homeobox_CS"/>
</dbReference>
<feature type="domain" description="Homeobox" evidence="8">
    <location>
        <begin position="1804"/>
        <end position="1852"/>
    </location>
</feature>
<evidence type="ECO:0000256" key="5">
    <source>
        <dbReference type="PROSITE-ProRule" id="PRU00108"/>
    </source>
</evidence>
<evidence type="ECO:0000256" key="7">
    <source>
        <dbReference type="SAM" id="MobiDB-lite"/>
    </source>
</evidence>
<feature type="region of interest" description="Disordered" evidence="7">
    <location>
        <begin position="721"/>
        <end position="745"/>
    </location>
</feature>
<dbReference type="SUPFAM" id="SSF46689">
    <property type="entry name" value="Homeodomain-like"/>
    <property type="match status" value="1"/>
</dbReference>
<dbReference type="CDD" id="cd00086">
    <property type="entry name" value="homeodomain"/>
    <property type="match status" value="1"/>
</dbReference>
<dbReference type="PROSITE" id="PS50071">
    <property type="entry name" value="HOMEOBOX_2"/>
    <property type="match status" value="1"/>
</dbReference>
<keyword evidence="4 5" id="KW-0539">Nucleus</keyword>
<evidence type="ECO:0000256" key="6">
    <source>
        <dbReference type="RuleBase" id="RU000682"/>
    </source>
</evidence>
<dbReference type="Pfam" id="PF00046">
    <property type="entry name" value="Homeodomain"/>
    <property type="match status" value="1"/>
</dbReference>
<keyword evidence="2 5" id="KW-0238">DNA-binding</keyword>
<feature type="region of interest" description="Disordered" evidence="7">
    <location>
        <begin position="310"/>
        <end position="338"/>
    </location>
</feature>
<dbReference type="Proteomes" id="UP000887013">
    <property type="component" value="Unassembled WGS sequence"/>
</dbReference>
<dbReference type="PROSITE" id="PS00027">
    <property type="entry name" value="HOMEOBOX_1"/>
    <property type="match status" value="1"/>
</dbReference>
<evidence type="ECO:0000256" key="1">
    <source>
        <dbReference type="ARBA" id="ARBA00004123"/>
    </source>
</evidence>
<evidence type="ECO:0000313" key="10">
    <source>
        <dbReference type="Proteomes" id="UP000887013"/>
    </source>
</evidence>
<dbReference type="GO" id="GO:0005634">
    <property type="term" value="C:nucleus"/>
    <property type="evidence" value="ECO:0007669"/>
    <property type="project" value="UniProtKB-SubCell"/>
</dbReference>
<evidence type="ECO:0000256" key="2">
    <source>
        <dbReference type="ARBA" id="ARBA00023125"/>
    </source>
</evidence>
<evidence type="ECO:0000313" key="9">
    <source>
        <dbReference type="EMBL" id="GFT32548.1"/>
    </source>
</evidence>
<comment type="subcellular location">
    <subcellularLocation>
        <location evidence="1 5 6">Nucleus</location>
    </subcellularLocation>
</comment>
<dbReference type="EMBL" id="BMAW01013180">
    <property type="protein sequence ID" value="GFT32548.1"/>
    <property type="molecule type" value="Genomic_DNA"/>
</dbReference>
<dbReference type="Gene3D" id="1.10.10.60">
    <property type="entry name" value="Homeodomain-like"/>
    <property type="match status" value="1"/>
</dbReference>
<feature type="compositionally biased region" description="Polar residues" evidence="7">
    <location>
        <begin position="728"/>
        <end position="741"/>
    </location>
</feature>
<name>A0A8X6NT14_NEPPI</name>
<evidence type="ECO:0000256" key="3">
    <source>
        <dbReference type="ARBA" id="ARBA00023155"/>
    </source>
</evidence>
<reference evidence="9" key="1">
    <citation type="submission" date="2020-08" db="EMBL/GenBank/DDBJ databases">
        <title>Multicomponent nature underlies the extraordinary mechanical properties of spider dragline silk.</title>
        <authorList>
            <person name="Kono N."/>
            <person name="Nakamura H."/>
            <person name="Mori M."/>
            <person name="Yoshida Y."/>
            <person name="Ohtoshi R."/>
            <person name="Malay A.D."/>
            <person name="Moran D.A.P."/>
            <person name="Tomita M."/>
            <person name="Numata K."/>
            <person name="Arakawa K."/>
        </authorList>
    </citation>
    <scope>NUCLEOTIDE SEQUENCE</scope>
</reference>
<dbReference type="InterPro" id="IPR009057">
    <property type="entry name" value="Homeodomain-like_sf"/>
</dbReference>
<feature type="compositionally biased region" description="Polar residues" evidence="7">
    <location>
        <begin position="621"/>
        <end position="639"/>
    </location>
</feature>
<dbReference type="SMART" id="SM00389">
    <property type="entry name" value="HOX"/>
    <property type="match status" value="1"/>
</dbReference>
<feature type="region of interest" description="Disordered" evidence="7">
    <location>
        <begin position="621"/>
        <end position="643"/>
    </location>
</feature>
<protein>
    <submittedName>
        <fullName evidence="9">Homeobox domain-containing protein</fullName>
    </submittedName>
</protein>
<dbReference type="InterPro" id="IPR001356">
    <property type="entry name" value="HD"/>
</dbReference>
<evidence type="ECO:0000256" key="4">
    <source>
        <dbReference type="ARBA" id="ARBA00023242"/>
    </source>
</evidence>
<dbReference type="GO" id="GO:0000981">
    <property type="term" value="F:DNA-binding transcription factor activity, RNA polymerase II-specific"/>
    <property type="evidence" value="ECO:0007669"/>
    <property type="project" value="InterPro"/>
</dbReference>
<feature type="region of interest" description="Disordered" evidence="7">
    <location>
        <begin position="575"/>
        <end position="609"/>
    </location>
</feature>
<keyword evidence="3 5" id="KW-0371">Homeobox</keyword>
<feature type="DNA-binding region" description="Homeobox" evidence="5">
    <location>
        <begin position="1806"/>
        <end position="1853"/>
    </location>
</feature>
<proteinExistence type="predicted"/>